<keyword evidence="6" id="KW-0808">Transferase</keyword>
<dbReference type="InterPro" id="IPR011583">
    <property type="entry name" value="Chitinase_II/V-like_cat"/>
</dbReference>
<feature type="transmembrane region" description="Helical" evidence="8">
    <location>
        <begin position="1025"/>
        <end position="1045"/>
    </location>
</feature>
<proteinExistence type="inferred from homology"/>
<dbReference type="Gene3D" id="3.20.20.370">
    <property type="entry name" value="Glycoside hydrolase/deacetylase"/>
    <property type="match status" value="1"/>
</dbReference>
<dbReference type="OrthoDB" id="276604at2"/>
<dbReference type="SMART" id="SM00636">
    <property type="entry name" value="Glyco_18"/>
    <property type="match status" value="1"/>
</dbReference>
<dbReference type="EMBL" id="AP017655">
    <property type="protein sequence ID" value="BAV65041.1"/>
    <property type="molecule type" value="Genomic_DNA"/>
</dbReference>
<dbReference type="SUPFAM" id="SSF53448">
    <property type="entry name" value="Nucleotide-diphospho-sugar transferases"/>
    <property type="match status" value="1"/>
</dbReference>
<evidence type="ECO:0000256" key="1">
    <source>
        <dbReference type="ARBA" id="ARBA00003236"/>
    </source>
</evidence>
<dbReference type="SUPFAM" id="SSF88713">
    <property type="entry name" value="Glycoside hydrolase/deacetylase"/>
    <property type="match status" value="1"/>
</dbReference>
<dbReference type="KEGG" id="sclo:SCLO_1020010"/>
<organism evidence="10 11">
    <name type="scientific">Sphingobium cloacae</name>
    <dbReference type="NCBI Taxonomy" id="120107"/>
    <lineage>
        <taxon>Bacteria</taxon>
        <taxon>Pseudomonadati</taxon>
        <taxon>Pseudomonadota</taxon>
        <taxon>Alphaproteobacteria</taxon>
        <taxon>Sphingomonadales</taxon>
        <taxon>Sphingomonadaceae</taxon>
        <taxon>Sphingobium</taxon>
    </lineage>
</organism>
<dbReference type="Pfam" id="PF01522">
    <property type="entry name" value="Polysacc_deac_1"/>
    <property type="match status" value="1"/>
</dbReference>
<comment type="similarity">
    <text evidence="2">Belongs to the glycosyltransferase 2 family.</text>
</comment>
<evidence type="ECO:0000313" key="11">
    <source>
        <dbReference type="Proteomes" id="UP000218272"/>
    </source>
</evidence>
<dbReference type="PROSITE" id="PS51677">
    <property type="entry name" value="NODB"/>
    <property type="match status" value="1"/>
</dbReference>
<dbReference type="CDD" id="cd10962">
    <property type="entry name" value="CE4_GT2-like"/>
    <property type="match status" value="1"/>
</dbReference>
<evidence type="ECO:0000256" key="4">
    <source>
        <dbReference type="ARBA" id="ARBA00020071"/>
    </source>
</evidence>
<dbReference type="PANTHER" id="PTHR43630">
    <property type="entry name" value="POLY-BETA-1,6-N-ACETYL-D-GLUCOSAMINE SYNTHASE"/>
    <property type="match status" value="1"/>
</dbReference>
<dbReference type="RefSeq" id="WP_066516820.1">
    <property type="nucleotide sequence ID" value="NZ_AP017655.1"/>
</dbReference>
<dbReference type="InterPro" id="IPR002509">
    <property type="entry name" value="NODB_dom"/>
</dbReference>
<protein>
    <recommendedName>
        <fullName evidence="4">Chitooligosaccharide deacetylase</fullName>
    </recommendedName>
    <alternativeName>
        <fullName evidence="7">Nodulation protein B</fullName>
    </alternativeName>
</protein>
<gene>
    <name evidence="10" type="ORF">SCLO_1020010</name>
</gene>
<evidence type="ECO:0000256" key="8">
    <source>
        <dbReference type="SAM" id="Phobius"/>
    </source>
</evidence>
<dbReference type="CDD" id="cd06423">
    <property type="entry name" value="CESA_like"/>
    <property type="match status" value="1"/>
</dbReference>
<keyword evidence="5" id="KW-0328">Glycosyltransferase</keyword>
<evidence type="ECO:0000256" key="3">
    <source>
        <dbReference type="ARBA" id="ARBA00010973"/>
    </source>
</evidence>
<evidence type="ECO:0000256" key="6">
    <source>
        <dbReference type="ARBA" id="ARBA00022679"/>
    </source>
</evidence>
<feature type="transmembrane region" description="Helical" evidence="8">
    <location>
        <begin position="1066"/>
        <end position="1087"/>
    </location>
</feature>
<dbReference type="GO" id="GO:0005975">
    <property type="term" value="P:carbohydrate metabolic process"/>
    <property type="evidence" value="ECO:0007669"/>
    <property type="project" value="InterPro"/>
</dbReference>
<evidence type="ECO:0000256" key="2">
    <source>
        <dbReference type="ARBA" id="ARBA00006739"/>
    </source>
</evidence>
<comment type="function">
    <text evidence="1">Is involved in generating a small heat-stable compound (Nod), an acylated oligomer of N-acetylglucosamine, that stimulates mitosis in various plant protoplasts.</text>
</comment>
<evidence type="ECO:0000256" key="5">
    <source>
        <dbReference type="ARBA" id="ARBA00022676"/>
    </source>
</evidence>
<dbReference type="Gene3D" id="3.20.20.80">
    <property type="entry name" value="Glycosidases"/>
    <property type="match status" value="1"/>
</dbReference>
<dbReference type="InterPro" id="IPR029070">
    <property type="entry name" value="Chitinase_insertion_sf"/>
</dbReference>
<dbReference type="InterPro" id="IPR029044">
    <property type="entry name" value="Nucleotide-diphossugar_trans"/>
</dbReference>
<comment type="similarity">
    <text evidence="3">Belongs to the polysaccharide deacetylase family.</text>
</comment>
<keyword evidence="8" id="KW-0812">Transmembrane</keyword>
<dbReference type="GO" id="GO:0016757">
    <property type="term" value="F:glycosyltransferase activity"/>
    <property type="evidence" value="ECO:0007669"/>
    <property type="project" value="UniProtKB-KW"/>
</dbReference>
<evidence type="ECO:0000259" key="9">
    <source>
        <dbReference type="PROSITE" id="PS51677"/>
    </source>
</evidence>
<keyword evidence="11" id="KW-1185">Reference proteome</keyword>
<accession>A0A1E1F3N0</accession>
<dbReference type="SUPFAM" id="SSF51445">
    <property type="entry name" value="(Trans)glycosidases"/>
    <property type="match status" value="1"/>
</dbReference>
<sequence>MTSPIFFDPTGRRGLWARRALAALLAAIVMAAIAFASTLIAVPSEGDLALPLPQPHAARLSGLSRVHRDIAKWLPDWPVARKKAKPLNVGFYVPDDEGSIASLRRHVGQLDWIVPALVTVSGPSAAPHFVGDPRLSQMIAAMPRPPRLLPMVQNVGADGWDGAGMARLLHDERASRLLAARLGDYVARHRMGGLVMDIEALPPGSLRDYLRFLPMLRAAMPTHATLALTVPAGDGWPLQRLAHAADRLIFMAYDQHWQGGEAGPIAAQPWFAGQVEEAMRRVGPDKLIVALGSYGYDWHGGTADALSLDEAWLAAHDSDAPVAFDPASGNAGFAYDESGQRHQIWMLDAAATWNQMLALRRLGVASVALWRLGSEDPGFWSDLTAFRRGGRPDLRRISSMLNTDVEGNGEILRITATPTEGSRAIAFGPRDMIVRESYGALPTPYQVRRTGGQQAKMLALTFDDGPDATWTPKILSILERTHTPATFFVIGENALEHPALLRRIVADGSEIGNHTYAHPNLATWSERGTRLQLNATQRLVQAYTGRSMKLFRAPYFGDAEPTTADELEPALAAQKAGYTEVGLHVDPNDWQRPGTDAIVKQVLDQVHSATPDRSENIILLHDGGGERSQTVAALPRIIAALRAEGYSFVPVSRLAGLSPEAAMPPVQPTDLMAVRIDVAAFITLAAFSTLLGWMFTLAISLGIARAVLMAALAAFQSRRRRAEPPVHRPSVSVIIPAYNEARVIEASVRRVLASDYPGLQLIVADDGSKDATSAIVAHAFAGDPRVTLLTLDNGGKAGALNRALAHATGEVVIALDADTQFEPTTIARLVRWFADPAIGAVAGDARVGNRVNLVTRWQAVEYITAQNLERRALAGFDAMTVVPGAVGAWRRAALDAVGGYPEDTLAEDQDLTIAIQRAGWRVTYDPEAVAWTEAPESFRALAKQRYRWAFGTLQCLWKHAGVLRERKPTGLALVGMPQAWLFQIIFAAISPLIDLALLLSIAATAVRVQEHGWAQTSGDVWTMGVYWLVFTAIDVACGWVAYRLDGGEARYPPHLLVAQRFVYRQIMYWVVVRAIASAIGGWVVGWGKLERSGRVAMAAGEAPSPERWRAA</sequence>
<dbReference type="InterPro" id="IPR017853">
    <property type="entry name" value="GH"/>
</dbReference>
<evidence type="ECO:0000256" key="7">
    <source>
        <dbReference type="ARBA" id="ARBA00032976"/>
    </source>
</evidence>
<feature type="domain" description="NodB homology" evidence="9">
    <location>
        <begin position="456"/>
        <end position="649"/>
    </location>
</feature>
<feature type="transmembrane region" description="Helical" evidence="8">
    <location>
        <begin position="690"/>
        <end position="715"/>
    </location>
</feature>
<name>A0A1E1F3N0_9SPHN</name>
<keyword evidence="8" id="KW-0472">Membrane</keyword>
<dbReference type="InterPro" id="IPR011330">
    <property type="entry name" value="Glyco_hydro/deAcase_b/a-brl"/>
</dbReference>
<dbReference type="GO" id="GO:0016810">
    <property type="term" value="F:hydrolase activity, acting on carbon-nitrogen (but not peptide) bonds"/>
    <property type="evidence" value="ECO:0007669"/>
    <property type="project" value="InterPro"/>
</dbReference>
<dbReference type="Proteomes" id="UP000218272">
    <property type="component" value="Chromosome SCLO_1"/>
</dbReference>
<keyword evidence="8" id="KW-1133">Transmembrane helix</keyword>
<dbReference type="Pfam" id="PF13641">
    <property type="entry name" value="Glyco_tranf_2_3"/>
    <property type="match status" value="1"/>
</dbReference>
<dbReference type="Gene3D" id="3.10.50.10">
    <property type="match status" value="1"/>
</dbReference>
<dbReference type="PANTHER" id="PTHR43630:SF1">
    <property type="entry name" value="POLY-BETA-1,6-N-ACETYL-D-GLUCOSAMINE SYNTHASE"/>
    <property type="match status" value="1"/>
</dbReference>
<dbReference type="AlphaFoldDB" id="A0A1E1F3N0"/>
<dbReference type="Gene3D" id="3.90.550.10">
    <property type="entry name" value="Spore Coat Polysaccharide Biosynthesis Protein SpsA, Chain A"/>
    <property type="match status" value="1"/>
</dbReference>
<evidence type="ECO:0000313" key="10">
    <source>
        <dbReference type="EMBL" id="BAV65041.1"/>
    </source>
</evidence>
<reference evidence="10 11" key="1">
    <citation type="submission" date="2016-10" db="EMBL/GenBank/DDBJ databases">
        <title>Complete Genome Sequence of the Nonylphenol-Degrading Bacterium Sphingobium cloacae JCM 10874T.</title>
        <authorList>
            <person name="Ootsuka M."/>
            <person name="Nishizawa T."/>
            <person name="Ohta H."/>
        </authorList>
    </citation>
    <scope>NUCLEOTIDE SEQUENCE [LARGE SCALE GENOMIC DNA]</scope>
    <source>
        <strain evidence="10 11">JCM 10874</strain>
    </source>
</reference>
<dbReference type="GO" id="GO:0008061">
    <property type="term" value="F:chitin binding"/>
    <property type="evidence" value="ECO:0007669"/>
    <property type="project" value="InterPro"/>
</dbReference>
<feature type="transmembrane region" description="Helical" evidence="8">
    <location>
        <begin position="980"/>
        <end position="1005"/>
    </location>
</feature>